<evidence type="ECO:0000313" key="9">
    <source>
        <dbReference type="Proteomes" id="UP000006757"/>
    </source>
</evidence>
<dbReference type="PANTHER" id="PTHR12112">
    <property type="entry name" value="BNIP - RELATED"/>
    <property type="match status" value="1"/>
</dbReference>
<proteinExistence type="predicted"/>
<evidence type="ECO:0000313" key="8">
    <source>
        <dbReference type="EMBL" id="EKD05089.1"/>
    </source>
</evidence>
<evidence type="ECO:0000256" key="5">
    <source>
        <dbReference type="SAM" id="MobiDB-lite"/>
    </source>
</evidence>
<evidence type="ECO:0000256" key="1">
    <source>
        <dbReference type="ARBA" id="ARBA00001936"/>
    </source>
</evidence>
<organism evidence="8 9">
    <name type="scientific">Trichosporon asahii var. asahii (strain CBS 8904)</name>
    <name type="common">Yeast</name>
    <dbReference type="NCBI Taxonomy" id="1220162"/>
    <lineage>
        <taxon>Eukaryota</taxon>
        <taxon>Fungi</taxon>
        <taxon>Dikarya</taxon>
        <taxon>Basidiomycota</taxon>
        <taxon>Agaricomycotina</taxon>
        <taxon>Tremellomycetes</taxon>
        <taxon>Trichosporonales</taxon>
        <taxon>Trichosporonaceae</taxon>
        <taxon>Trichosporon</taxon>
    </lineage>
</organism>
<dbReference type="EMBL" id="AMBO01000146">
    <property type="protein sequence ID" value="EKD05089.1"/>
    <property type="molecule type" value="Genomic_DNA"/>
</dbReference>
<dbReference type="GO" id="GO:0046872">
    <property type="term" value="F:metal ion binding"/>
    <property type="evidence" value="ECO:0007669"/>
    <property type="project" value="UniProtKB-KW"/>
</dbReference>
<keyword evidence="4" id="KW-0464">Manganese</keyword>
<comment type="caution">
    <text evidence="8">The sequence shown here is derived from an EMBL/GenBank/DDBJ whole genome shotgun (WGS) entry which is preliminary data.</text>
</comment>
<dbReference type="SMART" id="SM01131">
    <property type="entry name" value="DHHA2"/>
    <property type="match status" value="1"/>
</dbReference>
<keyword evidence="6" id="KW-0472">Membrane</keyword>
<feature type="region of interest" description="Disordered" evidence="5">
    <location>
        <begin position="1"/>
        <end position="35"/>
    </location>
</feature>
<dbReference type="Pfam" id="PF01368">
    <property type="entry name" value="DHH"/>
    <property type="match status" value="1"/>
</dbReference>
<keyword evidence="6" id="KW-1133">Transmembrane helix</keyword>
<feature type="domain" description="DHHA2" evidence="7">
    <location>
        <begin position="727"/>
        <end position="912"/>
    </location>
</feature>
<dbReference type="SUPFAM" id="SSF64182">
    <property type="entry name" value="DHH phosphoesterases"/>
    <property type="match status" value="1"/>
</dbReference>
<dbReference type="InterPro" id="IPR004097">
    <property type="entry name" value="DHHA2"/>
</dbReference>
<dbReference type="InParanoid" id="K1WWI2"/>
<evidence type="ECO:0000256" key="2">
    <source>
        <dbReference type="ARBA" id="ARBA00022723"/>
    </source>
</evidence>
<dbReference type="GO" id="GO:0004309">
    <property type="term" value="F:exopolyphosphatase activity"/>
    <property type="evidence" value="ECO:0007669"/>
    <property type="project" value="TreeGrafter"/>
</dbReference>
<dbReference type="PANTHER" id="PTHR12112:SF39">
    <property type="entry name" value="EG:152A3.5 PROTEIN (FBGN0003116_PN PROTEIN)"/>
    <property type="match status" value="1"/>
</dbReference>
<dbReference type="InterPro" id="IPR038763">
    <property type="entry name" value="DHH_sf"/>
</dbReference>
<dbReference type="HOGENOM" id="CLU_326024_0_0_1"/>
<keyword evidence="6" id="KW-0812">Transmembrane</keyword>
<dbReference type="Proteomes" id="UP000006757">
    <property type="component" value="Unassembled WGS sequence"/>
</dbReference>
<dbReference type="InterPro" id="IPR038222">
    <property type="entry name" value="DHHA2_dom_sf"/>
</dbReference>
<dbReference type="Gene3D" id="3.90.1640.10">
    <property type="entry name" value="inorganic pyrophosphatase (n-terminal core)"/>
    <property type="match status" value="1"/>
</dbReference>
<dbReference type="eggNOG" id="KOG4129">
    <property type="taxonomic scope" value="Eukaryota"/>
</dbReference>
<evidence type="ECO:0000256" key="4">
    <source>
        <dbReference type="ARBA" id="ARBA00023211"/>
    </source>
</evidence>
<reference evidence="8 9" key="1">
    <citation type="journal article" date="2012" name="Eukaryot. Cell">
        <title>Genome sequence of the Trichosporon asahii environmental strain CBS 8904.</title>
        <authorList>
            <person name="Yang R.Y."/>
            <person name="Li H.T."/>
            <person name="Zhu H."/>
            <person name="Zhou G.P."/>
            <person name="Wang M."/>
            <person name="Wang L."/>
        </authorList>
    </citation>
    <scope>NUCLEOTIDE SEQUENCE [LARGE SCALE GENOMIC DNA]</scope>
    <source>
        <strain evidence="8 9">CBS 8904</strain>
    </source>
</reference>
<evidence type="ECO:0000256" key="6">
    <source>
        <dbReference type="SAM" id="Phobius"/>
    </source>
</evidence>
<keyword evidence="3" id="KW-0378">Hydrolase</keyword>
<dbReference type="STRING" id="1220162.K1WWI2"/>
<comment type="cofactor">
    <cofactor evidence="1">
        <name>Mn(2+)</name>
        <dbReference type="ChEBI" id="CHEBI:29035"/>
    </cofactor>
</comment>
<gene>
    <name evidence="8" type="ORF">A1Q2_00633</name>
</gene>
<evidence type="ECO:0000256" key="3">
    <source>
        <dbReference type="ARBA" id="ARBA00022801"/>
    </source>
</evidence>
<feature type="transmembrane region" description="Helical" evidence="6">
    <location>
        <begin position="387"/>
        <end position="408"/>
    </location>
</feature>
<dbReference type="AlphaFoldDB" id="K1WWI2"/>
<keyword evidence="2" id="KW-0479">Metal-binding</keyword>
<protein>
    <submittedName>
        <fullName evidence="8">Exopolyphosphatase</fullName>
    </submittedName>
</protein>
<sequence>MASSIHSGAHPSSALATPHGSPGKLPSSSSSDRLFRLDADPSTQVREARCTSDMSSLPRIVRIYLCLLAKTTILEDEEAAESSLWAASLEPERGDAENRAGNADPDAPLVNRSRLERGLRILNAKKAAGQGLFYDYFTPKELSARPIYPFLPPGLQEEDLLDLCSSRSSPLACTNFIVPLPDIDLNVAPSTLLHTIVAWLYSDLFPSHFLFRQPRYVCNEDFEDVPIDMDAEYNDTWLYARISARVLTHIRTFRNSAAKGLHPYHLFSWAHDAAALAHILPVIQRQVTHFCTEQRCKLYFDVKSSFNLQRTVKACFLINGVELEIGSTLMVPEPRACDCEACEASASFINQLMATAHYQPLRNASPPLPSSPSAHHRPKRRLRLRPLHCLLVLSALCVVAVLSTILLLKGQYLRLCLPGPVYKLSPALHQKIACSPAPAPAAYAAQNATASKVSRPFTTTAAPSSTSTLASQIDIMVGRLSDLLQSQNQLFVDDLKKGHGSGWHLVNGNEAGDLDSISSAVAFAVLNTALKAQRTVPLMMTPSKYIRLRPENLLALKTSLIGPEDLLSPEDLPVSTEELGSLGVRFDLVDHNRLLPDFGDNEDKVDAIIDHHEDEERSDGAMTRLIVFPTGSCSSLVTKHFQPEWQASISGPAGIAGSPVPRELATLLLSSIMIDTHGLKEGGKATDVDRAAAAFLYPLSTFVDDNKVIALQSIAGDQVPDPLLRFGNELVEVKFNVTGMSTHDLLIRDYKQYVWHPKNTKKVQVLNIGLATVPMSLKNQLKQEKDDWTTYLQTCDSFMTEKGIDVLGVLTTYKSEKKGKSKREILLVVRPGGSIPDAALCRYVSDTLAAGMERTGGVLDLLPWEGKGKKLEYADKFGEVAVGHDGRVARVWEQGNAKSTRKQVAPAIMDIVHDDI</sequence>
<dbReference type="OrthoDB" id="374045at2759"/>
<dbReference type="Gene3D" id="3.10.310.20">
    <property type="entry name" value="DHHA2 domain"/>
    <property type="match status" value="1"/>
</dbReference>
<dbReference type="Pfam" id="PF02833">
    <property type="entry name" value="DHHA2"/>
    <property type="match status" value="1"/>
</dbReference>
<evidence type="ECO:0000259" key="7">
    <source>
        <dbReference type="SMART" id="SM01131"/>
    </source>
</evidence>
<dbReference type="GO" id="GO:0005737">
    <property type="term" value="C:cytoplasm"/>
    <property type="evidence" value="ECO:0007669"/>
    <property type="project" value="InterPro"/>
</dbReference>
<keyword evidence="9" id="KW-1185">Reference proteome</keyword>
<name>K1WWI2_TRIAC</name>
<accession>K1WWI2</accession>
<dbReference type="InterPro" id="IPR001667">
    <property type="entry name" value="DDH_dom"/>
</dbReference>